<proteinExistence type="predicted"/>
<evidence type="ECO:0000313" key="1">
    <source>
        <dbReference type="EMBL" id="KAL2273828.1"/>
    </source>
</evidence>
<dbReference type="Pfam" id="PF12224">
    <property type="entry name" value="Amidoligase_2"/>
    <property type="match status" value="1"/>
</dbReference>
<accession>A0ABR4DU17</accession>
<evidence type="ECO:0008006" key="3">
    <source>
        <dbReference type="Google" id="ProtNLM"/>
    </source>
</evidence>
<protein>
    <recommendedName>
        <fullName evidence="3">Amidoligase enzyme</fullName>
    </recommendedName>
</protein>
<keyword evidence="2" id="KW-1185">Reference proteome</keyword>
<comment type="caution">
    <text evidence="1">The sequence shown here is derived from an EMBL/GenBank/DDBJ whole genome shotgun (WGS) entry which is preliminary data.</text>
</comment>
<dbReference type="Proteomes" id="UP001600888">
    <property type="component" value="Unassembled WGS sequence"/>
</dbReference>
<dbReference type="PANTHER" id="PTHR36847:SF1">
    <property type="entry name" value="AMIDOLIGASE ENZYME"/>
    <property type="match status" value="1"/>
</dbReference>
<dbReference type="PANTHER" id="PTHR36847">
    <property type="entry name" value="AMIDOLIGASE ENZYME"/>
    <property type="match status" value="1"/>
</dbReference>
<reference evidence="1 2" key="1">
    <citation type="submission" date="2024-03" db="EMBL/GenBank/DDBJ databases">
        <title>A high-quality draft genome sequence of Diaporthe vaccinii, a causative agent of upright dieback and viscid rot disease in cranberry plants.</title>
        <authorList>
            <person name="Sarrasin M."/>
            <person name="Lang B.F."/>
            <person name="Burger G."/>
        </authorList>
    </citation>
    <scope>NUCLEOTIDE SEQUENCE [LARGE SCALE GENOMIC DNA]</scope>
    <source>
        <strain evidence="1 2">IS7</strain>
    </source>
</reference>
<name>A0ABR4DU17_9PEZI</name>
<dbReference type="EMBL" id="JBAWTH010000171">
    <property type="protein sequence ID" value="KAL2273828.1"/>
    <property type="molecule type" value="Genomic_DNA"/>
</dbReference>
<evidence type="ECO:0000313" key="2">
    <source>
        <dbReference type="Proteomes" id="UP001600888"/>
    </source>
</evidence>
<gene>
    <name evidence="1" type="ORF">FJTKL_04017</name>
</gene>
<dbReference type="InterPro" id="IPR022025">
    <property type="entry name" value="Amidoligase_2"/>
</dbReference>
<organism evidence="1 2">
    <name type="scientific">Diaporthe vaccinii</name>
    <dbReference type="NCBI Taxonomy" id="105482"/>
    <lineage>
        <taxon>Eukaryota</taxon>
        <taxon>Fungi</taxon>
        <taxon>Dikarya</taxon>
        <taxon>Ascomycota</taxon>
        <taxon>Pezizomycotina</taxon>
        <taxon>Sordariomycetes</taxon>
        <taxon>Sordariomycetidae</taxon>
        <taxon>Diaporthales</taxon>
        <taxon>Diaporthaceae</taxon>
        <taxon>Diaporthe</taxon>
        <taxon>Diaporthe eres species complex</taxon>
    </lineage>
</organism>
<sequence>MRIKGESRYESGNSIALWTIELDGSIRKDHARQVSMEIVSPIMADDMTEIWRDAVKSMFCGRQERCGLHVHLKPSICCKMKDTRALSKAIVYFKPYLQALLPLHRARGNFYCKQDYTENYYLSSETIGRCFEIINDMSGLTGFKEVMNHDRTGSHTGYYAWNLTNLSQNVERQKIDDTVK</sequence>